<organism evidence="5 6">
    <name type="scientific">Paramuricea clavata</name>
    <name type="common">Red gorgonian</name>
    <name type="synonym">Violescent sea-whip</name>
    <dbReference type="NCBI Taxonomy" id="317549"/>
    <lineage>
        <taxon>Eukaryota</taxon>
        <taxon>Metazoa</taxon>
        <taxon>Cnidaria</taxon>
        <taxon>Anthozoa</taxon>
        <taxon>Octocorallia</taxon>
        <taxon>Malacalcyonacea</taxon>
        <taxon>Plexauridae</taxon>
        <taxon>Paramuricea</taxon>
    </lineage>
</organism>
<dbReference type="GO" id="GO:0000724">
    <property type="term" value="P:double-strand break repair via homologous recombination"/>
    <property type="evidence" value="ECO:0007669"/>
    <property type="project" value="TreeGrafter"/>
</dbReference>
<feature type="domain" description="Helicase C-terminal" evidence="4">
    <location>
        <begin position="1"/>
        <end position="122"/>
    </location>
</feature>
<dbReference type="PROSITE" id="PS51194">
    <property type="entry name" value="HELICASE_CTER"/>
    <property type="match status" value="1"/>
</dbReference>
<sequence>MACDCLIDVYHANTWSHAKEMIVSSLKNVHQSTKRIIIASTALSMGVNFPDIEYIINWGPPRTLLDYHQEAGRAGRDGRKAHSIVTYHGQMAAQCETDVKEFIRSTDCLRVASLLPLDKHVEPHLPGHDCCSHCHSQCKCDGDSCTVPVPSHESEQDVTSNVCKNPVLVRSVTLDDKSDLKSALEELAEMFNSQGSIVLNTEDQTGIIEDLVRQSTSIFTVKDIVQNFPILSLQHVIKILEVFNEIFEDIECVDEILTNLIHDVQFEQHSNIPDIESAPFEDAEDI</sequence>
<keyword evidence="6" id="KW-1185">Reference proteome</keyword>
<evidence type="ECO:0000313" key="5">
    <source>
        <dbReference type="EMBL" id="CAB4011422.1"/>
    </source>
</evidence>
<dbReference type="Proteomes" id="UP001152795">
    <property type="component" value="Unassembled WGS sequence"/>
</dbReference>
<gene>
    <name evidence="5" type="ORF">PACLA_8A013278</name>
</gene>
<dbReference type="GO" id="GO:0043138">
    <property type="term" value="F:3'-5' DNA helicase activity"/>
    <property type="evidence" value="ECO:0007669"/>
    <property type="project" value="UniProtKB-EC"/>
</dbReference>
<evidence type="ECO:0000256" key="1">
    <source>
        <dbReference type="ARBA" id="ARBA00005446"/>
    </source>
</evidence>
<dbReference type="PANTHER" id="PTHR13710:SF154">
    <property type="entry name" value="RECQ HELICASE, PUTATIVE (AFU_ORTHOLOGUE AFUA_6G14720)-RELATED"/>
    <property type="match status" value="1"/>
</dbReference>
<dbReference type="GO" id="GO:0005737">
    <property type="term" value="C:cytoplasm"/>
    <property type="evidence" value="ECO:0007669"/>
    <property type="project" value="TreeGrafter"/>
</dbReference>
<dbReference type="SUPFAM" id="SSF52540">
    <property type="entry name" value="P-loop containing nucleoside triphosphate hydrolases"/>
    <property type="match status" value="1"/>
</dbReference>
<dbReference type="OrthoDB" id="5986275at2759"/>
<evidence type="ECO:0000259" key="4">
    <source>
        <dbReference type="PROSITE" id="PS51194"/>
    </source>
</evidence>
<dbReference type="AlphaFoldDB" id="A0A7D9EK53"/>
<dbReference type="EMBL" id="CACRXK020007140">
    <property type="protein sequence ID" value="CAB4011422.1"/>
    <property type="molecule type" value="Genomic_DNA"/>
</dbReference>
<dbReference type="PANTHER" id="PTHR13710">
    <property type="entry name" value="DNA HELICASE RECQ FAMILY MEMBER"/>
    <property type="match status" value="1"/>
</dbReference>
<dbReference type="Pfam" id="PF00271">
    <property type="entry name" value="Helicase_C"/>
    <property type="match status" value="1"/>
</dbReference>
<dbReference type="Gene3D" id="3.40.50.300">
    <property type="entry name" value="P-loop containing nucleotide triphosphate hydrolases"/>
    <property type="match status" value="1"/>
</dbReference>
<accession>A0A7D9EK53</accession>
<comment type="caution">
    <text evidence="5">The sequence shown here is derived from an EMBL/GenBank/DDBJ whole genome shotgun (WGS) entry which is preliminary data.</text>
</comment>
<evidence type="ECO:0000256" key="2">
    <source>
        <dbReference type="ARBA" id="ARBA00034617"/>
    </source>
</evidence>
<protein>
    <recommendedName>
        <fullName evidence="3">DNA 3'-5' helicase</fullName>
        <ecNumber evidence="3">5.6.2.4</ecNumber>
    </recommendedName>
</protein>
<name>A0A7D9EK53_PARCT</name>
<comment type="similarity">
    <text evidence="1">Belongs to the helicase family. RecQ subfamily.</text>
</comment>
<dbReference type="InterPro" id="IPR001650">
    <property type="entry name" value="Helicase_C-like"/>
</dbReference>
<comment type="catalytic activity">
    <reaction evidence="2">
        <text>Couples ATP hydrolysis with the unwinding of duplex DNA by translocating in the 3'-5' direction.</text>
        <dbReference type="EC" id="5.6.2.4"/>
    </reaction>
</comment>
<dbReference type="GO" id="GO:0005694">
    <property type="term" value="C:chromosome"/>
    <property type="evidence" value="ECO:0007669"/>
    <property type="project" value="TreeGrafter"/>
</dbReference>
<dbReference type="SMART" id="SM00490">
    <property type="entry name" value="HELICc"/>
    <property type="match status" value="1"/>
</dbReference>
<dbReference type="EC" id="5.6.2.4" evidence="3"/>
<dbReference type="GO" id="GO:0009378">
    <property type="term" value="F:four-way junction helicase activity"/>
    <property type="evidence" value="ECO:0007669"/>
    <property type="project" value="TreeGrafter"/>
</dbReference>
<reference evidence="5" key="1">
    <citation type="submission" date="2020-04" db="EMBL/GenBank/DDBJ databases">
        <authorList>
            <person name="Alioto T."/>
            <person name="Alioto T."/>
            <person name="Gomez Garrido J."/>
        </authorList>
    </citation>
    <scope>NUCLEOTIDE SEQUENCE</scope>
    <source>
        <strain evidence="5">A484AB</strain>
    </source>
</reference>
<evidence type="ECO:0000256" key="3">
    <source>
        <dbReference type="ARBA" id="ARBA00034808"/>
    </source>
</evidence>
<evidence type="ECO:0000313" key="6">
    <source>
        <dbReference type="Proteomes" id="UP001152795"/>
    </source>
</evidence>
<dbReference type="InterPro" id="IPR027417">
    <property type="entry name" value="P-loop_NTPase"/>
</dbReference>
<proteinExistence type="inferred from homology"/>